<organism evidence="3 4">
    <name type="scientific">Limulus polyphemus</name>
    <name type="common">Atlantic horseshoe crab</name>
    <dbReference type="NCBI Taxonomy" id="6850"/>
    <lineage>
        <taxon>Eukaryota</taxon>
        <taxon>Metazoa</taxon>
        <taxon>Ecdysozoa</taxon>
        <taxon>Arthropoda</taxon>
        <taxon>Chelicerata</taxon>
        <taxon>Merostomata</taxon>
        <taxon>Xiphosura</taxon>
        <taxon>Limulidae</taxon>
        <taxon>Limulus</taxon>
    </lineage>
</organism>
<dbReference type="InterPro" id="IPR050468">
    <property type="entry name" value="Cuticle_Struct_Prot"/>
</dbReference>
<accession>A0ABM1BIN6</accession>
<evidence type="ECO:0000313" key="3">
    <source>
        <dbReference type="Proteomes" id="UP000694941"/>
    </source>
</evidence>
<keyword evidence="3" id="KW-1185">Reference proteome</keyword>
<feature type="signal peptide" evidence="2">
    <location>
        <begin position="1"/>
        <end position="16"/>
    </location>
</feature>
<gene>
    <name evidence="4" type="primary">LOC106466993</name>
</gene>
<keyword evidence="2" id="KW-0732">Signal</keyword>
<dbReference type="InterPro" id="IPR000618">
    <property type="entry name" value="Insect_cuticle"/>
</dbReference>
<dbReference type="GeneID" id="106466993"/>
<evidence type="ECO:0000256" key="2">
    <source>
        <dbReference type="SAM" id="SignalP"/>
    </source>
</evidence>
<dbReference type="Proteomes" id="UP000694941">
    <property type="component" value="Unplaced"/>
</dbReference>
<dbReference type="Pfam" id="PF00379">
    <property type="entry name" value="Chitin_bind_4"/>
    <property type="match status" value="1"/>
</dbReference>
<evidence type="ECO:0000256" key="1">
    <source>
        <dbReference type="PROSITE-ProRule" id="PRU00497"/>
    </source>
</evidence>
<dbReference type="PANTHER" id="PTHR10380">
    <property type="entry name" value="CUTICLE PROTEIN"/>
    <property type="match status" value="1"/>
</dbReference>
<protein>
    <submittedName>
        <fullName evidence="4">Cuticle protein 16.8-like</fullName>
    </submittedName>
</protein>
<dbReference type="PROSITE" id="PS51155">
    <property type="entry name" value="CHIT_BIND_RR_2"/>
    <property type="match status" value="1"/>
</dbReference>
<sequence length="217" mass="23471">MVQAVIFVVVLVTVSAGVPFPSDDPAAPPYDHPLPVYAPEPPHELEVPEPYNFGYETTDEFGNLQSRHEEADGTGVVRGSYGYTDVYGIYRQVEYVADADGYRAVVKTNEPGTANANPANVEVFAEEALIPNPEAPAAVPQPISPAPVPVSYPVVPAPIPSYQHPVSLLHQAYSYKPVLYSHPAPYAPEVKVPAPRYVPSYPATITTDASKEEKQSE</sequence>
<proteinExistence type="predicted"/>
<dbReference type="RefSeq" id="XP_013782761.1">
    <property type="nucleotide sequence ID" value="XM_013927307.1"/>
</dbReference>
<dbReference type="PRINTS" id="PR00947">
    <property type="entry name" value="CUTICLE"/>
</dbReference>
<reference evidence="4" key="1">
    <citation type="submission" date="2025-08" db="UniProtKB">
        <authorList>
            <consortium name="RefSeq"/>
        </authorList>
    </citation>
    <scope>IDENTIFICATION</scope>
    <source>
        <tissue evidence="4">Muscle</tissue>
    </source>
</reference>
<name>A0ABM1BIN6_LIMPO</name>
<keyword evidence="1" id="KW-0193">Cuticle</keyword>
<evidence type="ECO:0000313" key="4">
    <source>
        <dbReference type="RefSeq" id="XP_013782761.1"/>
    </source>
</evidence>
<feature type="chain" id="PRO_5045199190" evidence="2">
    <location>
        <begin position="17"/>
        <end position="217"/>
    </location>
</feature>